<dbReference type="GO" id="GO:0004069">
    <property type="term" value="F:L-aspartate:2-oxoglutarate aminotransferase activity"/>
    <property type="evidence" value="ECO:0007669"/>
    <property type="project" value="InterPro"/>
</dbReference>
<accession>A0A498R771</accession>
<dbReference type="CDD" id="cd00609">
    <property type="entry name" value="AAT_like"/>
    <property type="match status" value="1"/>
</dbReference>
<evidence type="ECO:0000313" key="1">
    <source>
        <dbReference type="EMBL" id="VBB06747.1"/>
    </source>
</evidence>
<dbReference type="Gene3D" id="3.90.1150.10">
    <property type="entry name" value="Aspartate Aminotransferase, domain 1"/>
    <property type="match status" value="1"/>
</dbReference>
<dbReference type="InterPro" id="IPR015421">
    <property type="entry name" value="PyrdxlP-dep_Trfase_major"/>
</dbReference>
<gene>
    <name evidence="1" type="ORF">LUCI_1983</name>
</gene>
<evidence type="ECO:0000313" key="2">
    <source>
        <dbReference type="Proteomes" id="UP000277811"/>
    </source>
</evidence>
<organism evidence="1 2">
    <name type="scientific">Lucifera butyrica</name>
    <dbReference type="NCBI Taxonomy" id="1351585"/>
    <lineage>
        <taxon>Bacteria</taxon>
        <taxon>Bacillati</taxon>
        <taxon>Bacillota</taxon>
        <taxon>Negativicutes</taxon>
        <taxon>Veillonellales</taxon>
        <taxon>Veillonellaceae</taxon>
        <taxon>Lucifera</taxon>
    </lineage>
</organism>
<dbReference type="Gene3D" id="3.40.640.10">
    <property type="entry name" value="Type I PLP-dependent aspartate aminotransferase-like (Major domain)"/>
    <property type="match status" value="1"/>
</dbReference>
<dbReference type="PANTHER" id="PTHR43799:SF1">
    <property type="entry name" value="ASPARTATE AMINOTRANSFERASE"/>
    <property type="match status" value="1"/>
</dbReference>
<dbReference type="OrthoDB" id="9802328at2"/>
<dbReference type="Proteomes" id="UP000277811">
    <property type="component" value="Unassembled WGS sequence"/>
</dbReference>
<dbReference type="Pfam" id="PF12897">
    <property type="entry name" value="Asp_aminotransf"/>
    <property type="match status" value="1"/>
</dbReference>
<dbReference type="RefSeq" id="WP_122627694.1">
    <property type="nucleotide sequence ID" value="NZ_UPPP01000067.1"/>
</dbReference>
<dbReference type="InterPro" id="IPR015424">
    <property type="entry name" value="PyrdxlP-dep_Trfase"/>
</dbReference>
<dbReference type="AlphaFoldDB" id="A0A498R771"/>
<dbReference type="PANTHER" id="PTHR43799">
    <property type="entry name" value="AMINOTRANSFERASE, PUTATIVE-RELATED"/>
    <property type="match status" value="1"/>
</dbReference>
<keyword evidence="2" id="KW-1185">Reference proteome</keyword>
<keyword evidence="1" id="KW-0808">Transferase</keyword>
<dbReference type="EMBL" id="UPPP01000067">
    <property type="protein sequence ID" value="VBB06747.1"/>
    <property type="molecule type" value="Genomic_DNA"/>
</dbReference>
<sequence length="432" mass="47278">MNVLEKMPDLALKEHYSILSCHYEKFREQKLTLDMSRGKPCVEQLDLSNGLITCLAEDDYRSFDGTDCRNYGGVDGLREAKELCASILEAESREVIVGGNSSLIMMHDLIVRALLCGLPDSEMPWSKLPQVKFLCPSPGYDRHFGICEHFGIAMISVPYLDDGPDMDQVEQLVAADPAIKGIWCVPKYSNPTGITYSDTVVKRLAAMPAKAPDFRIFWDNAYAVHHLTDTPDRLLNILAACKQAGHANRAFVFSSTSKVSFPGAGIAMLASSEANISWLKKQMLAQTIGPDKLNQLRHVRFFRDMAGIEAQMHRHAALIKPKFELVLELLESGLGGKGLASWSKPRGGYFISLNTLPGCAKNVVAKAATAGVALTAAGATFPYGKDPADKNIRIAPTFPPLPELKQAVQLLVLCIQMVSTEQELAKRGLAAN</sequence>
<protein>
    <submittedName>
        <fullName evidence="1">Pyridoxal phosphate-dependent transferase</fullName>
    </submittedName>
</protein>
<dbReference type="InterPro" id="IPR024551">
    <property type="entry name" value="AspAT_Ic"/>
</dbReference>
<proteinExistence type="predicted"/>
<name>A0A498R771_9FIRM</name>
<reference evidence="1 2" key="1">
    <citation type="submission" date="2018-06" db="EMBL/GenBank/DDBJ databases">
        <authorList>
            <person name="Strepis N."/>
        </authorList>
    </citation>
    <scope>NUCLEOTIDE SEQUENCE [LARGE SCALE GENOMIC DNA]</scope>
    <source>
        <strain evidence="1">LUCI</strain>
    </source>
</reference>
<dbReference type="InterPro" id="IPR015422">
    <property type="entry name" value="PyrdxlP-dep_Trfase_small"/>
</dbReference>
<dbReference type="SUPFAM" id="SSF53383">
    <property type="entry name" value="PLP-dependent transferases"/>
    <property type="match status" value="1"/>
</dbReference>